<keyword evidence="1" id="KW-0812">Transmembrane</keyword>
<keyword evidence="1" id="KW-0472">Membrane</keyword>
<feature type="transmembrane region" description="Helical" evidence="1">
    <location>
        <begin position="20"/>
        <end position="48"/>
    </location>
</feature>
<dbReference type="Proteomes" id="UP000679722">
    <property type="component" value="Unassembled WGS sequence"/>
</dbReference>
<name>A0ABS5HDK0_9GAMM</name>
<dbReference type="RefSeq" id="WP_211537177.1">
    <property type="nucleotide sequence ID" value="NZ_JAGSSV010000018.1"/>
</dbReference>
<reference evidence="3" key="1">
    <citation type="submission" date="2023-07" db="EMBL/GenBank/DDBJ databases">
        <title>Marinomonas vulgaris A79, complete genome.</title>
        <authorList>
            <person name="Ying J.-J."/>
        </authorList>
    </citation>
    <scope>NUCLEOTIDE SEQUENCE [LARGE SCALE GENOMIC DNA]</scope>
    <source>
        <strain evidence="3">A79</strain>
    </source>
</reference>
<organism evidence="2 3">
    <name type="scientific">Marinomonas vulgaris</name>
    <dbReference type="NCBI Taxonomy" id="2823372"/>
    <lineage>
        <taxon>Bacteria</taxon>
        <taxon>Pseudomonadati</taxon>
        <taxon>Pseudomonadota</taxon>
        <taxon>Gammaproteobacteria</taxon>
        <taxon>Oceanospirillales</taxon>
        <taxon>Oceanospirillaceae</taxon>
        <taxon>Marinomonas</taxon>
    </lineage>
</organism>
<proteinExistence type="predicted"/>
<accession>A0ABS5HDK0</accession>
<sequence>MILLLKPGKARFFNGQNKEIYAGMAIAKLLVWFFIGCRGFTSLFLVLAKRGWMQSERSVCGPALWAIGMFLG</sequence>
<gene>
    <name evidence="2" type="ORF">J9B83_12370</name>
</gene>
<keyword evidence="3" id="KW-1185">Reference proteome</keyword>
<keyword evidence="1" id="KW-1133">Transmembrane helix</keyword>
<evidence type="ECO:0000313" key="2">
    <source>
        <dbReference type="EMBL" id="MBR7889731.1"/>
    </source>
</evidence>
<comment type="caution">
    <text evidence="2">The sequence shown here is derived from an EMBL/GenBank/DDBJ whole genome shotgun (WGS) entry which is preliminary data.</text>
</comment>
<evidence type="ECO:0000313" key="3">
    <source>
        <dbReference type="Proteomes" id="UP000679722"/>
    </source>
</evidence>
<protein>
    <submittedName>
        <fullName evidence="2">Uncharacterized protein</fullName>
    </submittedName>
</protein>
<evidence type="ECO:0000256" key="1">
    <source>
        <dbReference type="SAM" id="Phobius"/>
    </source>
</evidence>
<dbReference type="EMBL" id="JAGSSV010000018">
    <property type="protein sequence ID" value="MBR7889731.1"/>
    <property type="molecule type" value="Genomic_DNA"/>
</dbReference>